<keyword evidence="3" id="KW-1185">Reference proteome</keyword>
<organism evidence="2 3">
    <name type="scientific">Coniella lustricola</name>
    <dbReference type="NCBI Taxonomy" id="2025994"/>
    <lineage>
        <taxon>Eukaryota</taxon>
        <taxon>Fungi</taxon>
        <taxon>Dikarya</taxon>
        <taxon>Ascomycota</taxon>
        <taxon>Pezizomycotina</taxon>
        <taxon>Sordariomycetes</taxon>
        <taxon>Sordariomycetidae</taxon>
        <taxon>Diaporthales</taxon>
        <taxon>Schizoparmaceae</taxon>
        <taxon>Coniella</taxon>
    </lineage>
</organism>
<dbReference type="InParanoid" id="A0A2T3A3P3"/>
<protein>
    <submittedName>
        <fullName evidence="2">Uncharacterized protein</fullName>
    </submittedName>
</protein>
<evidence type="ECO:0000313" key="2">
    <source>
        <dbReference type="EMBL" id="PSR82300.1"/>
    </source>
</evidence>
<evidence type="ECO:0000256" key="1">
    <source>
        <dbReference type="SAM" id="Phobius"/>
    </source>
</evidence>
<keyword evidence="1" id="KW-0812">Transmembrane</keyword>
<dbReference type="AlphaFoldDB" id="A0A2T3A3P3"/>
<reference evidence="2 3" key="1">
    <citation type="journal article" date="2018" name="Mycol. Prog.">
        <title>Coniella lustricola, a new species from submerged detritus.</title>
        <authorList>
            <person name="Raudabaugh D.B."/>
            <person name="Iturriaga T."/>
            <person name="Carver A."/>
            <person name="Mondo S."/>
            <person name="Pangilinan J."/>
            <person name="Lipzen A."/>
            <person name="He G."/>
            <person name="Amirebrahimi M."/>
            <person name="Grigoriev I.V."/>
            <person name="Miller A.N."/>
        </authorList>
    </citation>
    <scope>NUCLEOTIDE SEQUENCE [LARGE SCALE GENOMIC DNA]</scope>
    <source>
        <strain evidence="2 3">B22-T-1</strain>
    </source>
</reference>
<sequence length="70" mass="8081">MPYILSVMFYLSYMAVYYANCSSALCTCIYKRAFMVPKSFWPRLVYDGRCLLCFLRGLCLKLGSGSMSLY</sequence>
<evidence type="ECO:0000313" key="3">
    <source>
        <dbReference type="Proteomes" id="UP000241462"/>
    </source>
</evidence>
<feature type="transmembrane region" description="Helical" evidence="1">
    <location>
        <begin position="6"/>
        <end position="30"/>
    </location>
</feature>
<dbReference type="EMBL" id="KZ678481">
    <property type="protein sequence ID" value="PSR82300.1"/>
    <property type="molecule type" value="Genomic_DNA"/>
</dbReference>
<keyword evidence="1" id="KW-0472">Membrane</keyword>
<gene>
    <name evidence="2" type="ORF">BD289DRAFT_20397</name>
</gene>
<keyword evidence="1" id="KW-1133">Transmembrane helix</keyword>
<accession>A0A2T3A3P3</accession>
<dbReference type="Proteomes" id="UP000241462">
    <property type="component" value="Unassembled WGS sequence"/>
</dbReference>
<proteinExistence type="predicted"/>
<name>A0A2T3A3P3_9PEZI</name>